<dbReference type="GO" id="GO:0005254">
    <property type="term" value="F:chloride channel activity"/>
    <property type="evidence" value="ECO:0007669"/>
    <property type="project" value="InterPro"/>
</dbReference>
<gene>
    <name evidence="9" type="ORF">C2E21_5033</name>
</gene>
<dbReference type="AlphaFoldDB" id="A0A2P6TPT9"/>
<dbReference type="PANTHER" id="PTHR33281:SF19">
    <property type="entry name" value="VOLTAGE-DEPENDENT ANION CHANNEL-FORMING PROTEIN YNEE"/>
    <property type="match status" value="1"/>
</dbReference>
<dbReference type="STRING" id="3076.A0A2P6TPT9"/>
<evidence type="ECO:0000256" key="7">
    <source>
        <dbReference type="ARBA" id="ARBA00023136"/>
    </source>
</evidence>
<accession>A0A2P6TPT9</accession>
<dbReference type="PANTHER" id="PTHR33281">
    <property type="entry name" value="UPF0187 PROTEIN YNEE"/>
    <property type="match status" value="1"/>
</dbReference>
<evidence type="ECO:0000313" key="9">
    <source>
        <dbReference type="EMBL" id="PRW56029.1"/>
    </source>
</evidence>
<organism evidence="9 10">
    <name type="scientific">Chlorella sorokiniana</name>
    <name type="common">Freshwater green alga</name>
    <dbReference type="NCBI Taxonomy" id="3076"/>
    <lineage>
        <taxon>Eukaryota</taxon>
        <taxon>Viridiplantae</taxon>
        <taxon>Chlorophyta</taxon>
        <taxon>core chlorophytes</taxon>
        <taxon>Trebouxiophyceae</taxon>
        <taxon>Chlorellales</taxon>
        <taxon>Chlorellaceae</taxon>
        <taxon>Chlorella clade</taxon>
        <taxon>Chlorella</taxon>
    </lineage>
</organism>
<dbReference type="Pfam" id="PF25539">
    <property type="entry name" value="Bestrophin_2"/>
    <property type="match status" value="1"/>
</dbReference>
<dbReference type="InterPro" id="IPR044669">
    <property type="entry name" value="YneE/VCCN1/2-like"/>
</dbReference>
<comment type="subcellular location">
    <subcellularLocation>
        <location evidence="1">Cell membrane</location>
        <topology evidence="1">Multi-pass membrane protein</topology>
    </subcellularLocation>
</comment>
<dbReference type="OrthoDB" id="506538at2759"/>
<keyword evidence="2" id="KW-0813">Transport</keyword>
<dbReference type="EMBL" id="LHPG02000009">
    <property type="protein sequence ID" value="PRW56029.1"/>
    <property type="molecule type" value="Genomic_DNA"/>
</dbReference>
<evidence type="ECO:0000256" key="2">
    <source>
        <dbReference type="ARBA" id="ARBA00022448"/>
    </source>
</evidence>
<keyword evidence="6" id="KW-0406">Ion transport</keyword>
<keyword evidence="7 8" id="KW-0472">Membrane</keyword>
<dbReference type="Proteomes" id="UP000239899">
    <property type="component" value="Unassembled WGS sequence"/>
</dbReference>
<reference evidence="9 10" key="1">
    <citation type="journal article" date="2018" name="Plant J.">
        <title>Genome sequences of Chlorella sorokiniana UTEX 1602 and Micractinium conductrix SAG 241.80: implications to maltose excretion by a green alga.</title>
        <authorList>
            <person name="Arriola M.B."/>
            <person name="Velmurugan N."/>
            <person name="Zhang Y."/>
            <person name="Plunkett M.H."/>
            <person name="Hondzo H."/>
            <person name="Barney B.M."/>
        </authorList>
    </citation>
    <scope>NUCLEOTIDE SEQUENCE [LARGE SCALE GENOMIC DNA]</scope>
    <source>
        <strain evidence="10">UTEX 1602</strain>
    </source>
</reference>
<sequence>MRSASQRVFSSVKRQAAEAASRADAAIKYKERFWTSEDWEYHVTFRRYLPEPAVLFQVGIYLSPLVLWTAFVAACVGLYATFAEPAGAPRITGHSSQLLVPATTVSFALSLLLVFKTNSSYARWWECNCLWGSVFAKKADFVRLATSYMGRTHPQLMPPLISWTIAFMPAMAVQLRKQDHFIWNHLGDVLSRSELEWLASCPNPTGAVLQVLSRLLDQAQLDSVQRWNLEEQICGMNAVAGKCIEYVILPLPIAYHRFTHRFLLIFLTYLALPFWDLLGWWSTLVLGTVTFLLAGIENVGCHIENPHMAMPINSYIQLLVKVIQGLPAISEQAAAIAAKAAGAGGPAAAALGGSGEVDLEAGGAGSARKLVS</sequence>
<evidence type="ECO:0000256" key="5">
    <source>
        <dbReference type="ARBA" id="ARBA00022989"/>
    </source>
</evidence>
<evidence type="ECO:0000313" key="10">
    <source>
        <dbReference type="Proteomes" id="UP000239899"/>
    </source>
</evidence>
<evidence type="ECO:0000256" key="1">
    <source>
        <dbReference type="ARBA" id="ARBA00004651"/>
    </source>
</evidence>
<feature type="transmembrane region" description="Helical" evidence="8">
    <location>
        <begin position="54"/>
        <end position="82"/>
    </location>
</feature>
<dbReference type="GO" id="GO:0005886">
    <property type="term" value="C:plasma membrane"/>
    <property type="evidence" value="ECO:0007669"/>
    <property type="project" value="UniProtKB-SubCell"/>
</dbReference>
<keyword evidence="3" id="KW-1003">Cell membrane</keyword>
<name>A0A2P6TPT9_CHLSO</name>
<evidence type="ECO:0000256" key="4">
    <source>
        <dbReference type="ARBA" id="ARBA00022692"/>
    </source>
</evidence>
<protein>
    <submittedName>
        <fullName evidence="9">UPF0187 chloroplastic</fullName>
    </submittedName>
</protein>
<proteinExistence type="predicted"/>
<comment type="caution">
    <text evidence="9">The sequence shown here is derived from an EMBL/GenBank/DDBJ whole genome shotgun (WGS) entry which is preliminary data.</text>
</comment>
<keyword evidence="10" id="KW-1185">Reference proteome</keyword>
<keyword evidence="4 8" id="KW-0812">Transmembrane</keyword>
<keyword evidence="5 8" id="KW-1133">Transmembrane helix</keyword>
<evidence type="ECO:0000256" key="6">
    <source>
        <dbReference type="ARBA" id="ARBA00023065"/>
    </source>
</evidence>
<feature type="transmembrane region" description="Helical" evidence="8">
    <location>
        <begin position="94"/>
        <end position="115"/>
    </location>
</feature>
<feature type="transmembrane region" description="Helical" evidence="8">
    <location>
        <begin position="258"/>
        <end position="275"/>
    </location>
</feature>
<evidence type="ECO:0000256" key="3">
    <source>
        <dbReference type="ARBA" id="ARBA00022475"/>
    </source>
</evidence>
<evidence type="ECO:0000256" key="8">
    <source>
        <dbReference type="SAM" id="Phobius"/>
    </source>
</evidence>